<feature type="signal peptide" evidence="1">
    <location>
        <begin position="1"/>
        <end position="17"/>
    </location>
</feature>
<dbReference type="EMBL" id="JAHCDA010000002">
    <property type="protein sequence ID" value="MBS7811109.1"/>
    <property type="molecule type" value="Genomic_DNA"/>
</dbReference>
<feature type="chain" id="PRO_5045248400" description="Lipoprotein" evidence="1">
    <location>
        <begin position="18"/>
        <end position="79"/>
    </location>
</feature>
<dbReference type="PROSITE" id="PS51257">
    <property type="entry name" value="PROKAR_LIPOPROTEIN"/>
    <property type="match status" value="1"/>
</dbReference>
<comment type="caution">
    <text evidence="2">The sequence shown here is derived from an EMBL/GenBank/DDBJ whole genome shotgun (WGS) entry which is preliminary data.</text>
</comment>
<proteinExistence type="predicted"/>
<evidence type="ECO:0008006" key="4">
    <source>
        <dbReference type="Google" id="ProtNLM"/>
    </source>
</evidence>
<dbReference type="RefSeq" id="WP_213669803.1">
    <property type="nucleotide sequence ID" value="NZ_JAHCDA010000002.1"/>
</dbReference>
<dbReference type="Proteomes" id="UP000766336">
    <property type="component" value="Unassembled WGS sequence"/>
</dbReference>
<keyword evidence="1" id="KW-0732">Signal</keyword>
<sequence>MRKLLPVLALSSLLGFAACTDPYGRPDPLATGLLGAGIGAAAGLAIASASQPRYHGPRYASGYGYGRPSYGYGYGRRGW</sequence>
<reference evidence="2 3" key="1">
    <citation type="submission" date="2021-05" db="EMBL/GenBank/DDBJ databases">
        <title>Roseococcus sp. XZZS9, whole genome shotgun sequencing project.</title>
        <authorList>
            <person name="Zhao G."/>
            <person name="Shen L."/>
        </authorList>
    </citation>
    <scope>NUCLEOTIDE SEQUENCE [LARGE SCALE GENOMIC DNA]</scope>
    <source>
        <strain evidence="2 3">XZZS9</strain>
    </source>
</reference>
<evidence type="ECO:0000313" key="2">
    <source>
        <dbReference type="EMBL" id="MBS7811109.1"/>
    </source>
</evidence>
<accession>A0ABS5QBN9</accession>
<gene>
    <name evidence="2" type="ORF">KHU32_09190</name>
</gene>
<protein>
    <recommendedName>
        <fullName evidence="4">Lipoprotein</fullName>
    </recommendedName>
</protein>
<organism evidence="2 3">
    <name type="scientific">Roseococcus pinisoli</name>
    <dbReference type="NCBI Taxonomy" id="2835040"/>
    <lineage>
        <taxon>Bacteria</taxon>
        <taxon>Pseudomonadati</taxon>
        <taxon>Pseudomonadota</taxon>
        <taxon>Alphaproteobacteria</taxon>
        <taxon>Acetobacterales</taxon>
        <taxon>Roseomonadaceae</taxon>
        <taxon>Roseococcus</taxon>
    </lineage>
</organism>
<evidence type="ECO:0000313" key="3">
    <source>
        <dbReference type="Proteomes" id="UP000766336"/>
    </source>
</evidence>
<name>A0ABS5QBN9_9PROT</name>
<evidence type="ECO:0000256" key="1">
    <source>
        <dbReference type="SAM" id="SignalP"/>
    </source>
</evidence>
<keyword evidence="3" id="KW-1185">Reference proteome</keyword>